<dbReference type="RefSeq" id="WP_230930878.1">
    <property type="nucleotide sequence ID" value="NZ_BAABCD010000019.1"/>
</dbReference>
<evidence type="ECO:0000313" key="4">
    <source>
        <dbReference type="EMBL" id="MFC4754531.1"/>
    </source>
</evidence>
<keyword evidence="3" id="KW-0732">Signal</keyword>
<keyword evidence="2" id="KW-0472">Membrane</keyword>
<comment type="caution">
    <text evidence="4">The sequence shown here is derived from an EMBL/GenBank/DDBJ whole genome shotgun (WGS) entry which is preliminary data.</text>
</comment>
<sequence>MIGALCAVIALQGAPAATAQVLEPGPRVVLTDLPALSQLPPLPAGGEDVVEEKAPDEGTFGMSAVQMVALVLAVGALVAGGTGLALVTRRGRGTLPEEAPRRAPTPPPVAR</sequence>
<dbReference type="Proteomes" id="UP001595836">
    <property type="component" value="Unassembled WGS sequence"/>
</dbReference>
<feature type="signal peptide" evidence="3">
    <location>
        <begin position="1"/>
        <end position="19"/>
    </location>
</feature>
<evidence type="ECO:0000256" key="1">
    <source>
        <dbReference type="SAM" id="MobiDB-lite"/>
    </source>
</evidence>
<feature type="chain" id="PRO_5046792147" evidence="3">
    <location>
        <begin position="20"/>
        <end position="111"/>
    </location>
</feature>
<dbReference type="EMBL" id="JBHSHP010000018">
    <property type="protein sequence ID" value="MFC4754531.1"/>
    <property type="molecule type" value="Genomic_DNA"/>
</dbReference>
<organism evidence="4 5">
    <name type="scientific">Dietzia aurantiaca</name>
    <dbReference type="NCBI Taxonomy" id="983873"/>
    <lineage>
        <taxon>Bacteria</taxon>
        <taxon>Bacillati</taxon>
        <taxon>Actinomycetota</taxon>
        <taxon>Actinomycetes</taxon>
        <taxon>Mycobacteriales</taxon>
        <taxon>Dietziaceae</taxon>
        <taxon>Dietzia</taxon>
    </lineage>
</organism>
<evidence type="ECO:0000313" key="5">
    <source>
        <dbReference type="Proteomes" id="UP001595836"/>
    </source>
</evidence>
<accession>A0ABV9PNU7</accession>
<proteinExistence type="predicted"/>
<keyword evidence="2" id="KW-0812">Transmembrane</keyword>
<gene>
    <name evidence="4" type="ORF">ACFO7U_07045</name>
</gene>
<protein>
    <submittedName>
        <fullName evidence="4">Uncharacterized protein</fullName>
    </submittedName>
</protein>
<keyword evidence="5" id="KW-1185">Reference proteome</keyword>
<evidence type="ECO:0000256" key="3">
    <source>
        <dbReference type="SAM" id="SignalP"/>
    </source>
</evidence>
<name>A0ABV9PNU7_9ACTN</name>
<feature type="region of interest" description="Disordered" evidence="1">
    <location>
        <begin position="89"/>
        <end position="111"/>
    </location>
</feature>
<reference evidence="5" key="1">
    <citation type="journal article" date="2019" name="Int. J. Syst. Evol. Microbiol.">
        <title>The Global Catalogue of Microorganisms (GCM) 10K type strain sequencing project: providing services to taxonomists for standard genome sequencing and annotation.</title>
        <authorList>
            <consortium name="The Broad Institute Genomics Platform"/>
            <consortium name="The Broad Institute Genome Sequencing Center for Infectious Disease"/>
            <person name="Wu L."/>
            <person name="Ma J."/>
        </authorList>
    </citation>
    <scope>NUCLEOTIDE SEQUENCE [LARGE SCALE GENOMIC DNA]</scope>
    <source>
        <strain evidence="5">JCM 11882</strain>
    </source>
</reference>
<evidence type="ECO:0000256" key="2">
    <source>
        <dbReference type="SAM" id="Phobius"/>
    </source>
</evidence>
<feature type="transmembrane region" description="Helical" evidence="2">
    <location>
        <begin position="64"/>
        <end position="87"/>
    </location>
</feature>
<keyword evidence="2" id="KW-1133">Transmembrane helix</keyword>